<evidence type="ECO:0000256" key="7">
    <source>
        <dbReference type="ARBA" id="ARBA00023136"/>
    </source>
</evidence>
<feature type="transmembrane region" description="Helical" evidence="11">
    <location>
        <begin position="79"/>
        <end position="104"/>
    </location>
</feature>
<dbReference type="Proteomes" id="UP000694941">
    <property type="component" value="Unplaced"/>
</dbReference>
<feature type="transmembrane region" description="Helical" evidence="11">
    <location>
        <begin position="116"/>
        <end position="135"/>
    </location>
</feature>
<name>A0ABM1B9E4_LIMPO</name>
<dbReference type="Pfam" id="PF00001">
    <property type="entry name" value="7tm_1"/>
    <property type="match status" value="1"/>
</dbReference>
<feature type="domain" description="G-protein coupled receptors family 1 profile" evidence="12">
    <location>
        <begin position="58"/>
        <end position="321"/>
    </location>
</feature>
<feature type="transmembrane region" description="Helical" evidence="11">
    <location>
        <begin position="156"/>
        <end position="177"/>
    </location>
</feature>
<dbReference type="GeneID" id="106462147"/>
<feature type="transmembrane region" description="Helical" evidence="11">
    <location>
        <begin position="43"/>
        <end position="67"/>
    </location>
</feature>
<keyword evidence="5 11" id="KW-1133">Transmembrane helix</keyword>
<evidence type="ECO:0000256" key="10">
    <source>
        <dbReference type="RuleBase" id="RU000688"/>
    </source>
</evidence>
<dbReference type="PRINTS" id="PR00244">
    <property type="entry name" value="NEUROKININR"/>
</dbReference>
<comment type="subcellular location">
    <subcellularLocation>
        <location evidence="1">Cell membrane</location>
        <topology evidence="1">Multi-pass membrane protein</topology>
    </subcellularLocation>
</comment>
<evidence type="ECO:0000256" key="8">
    <source>
        <dbReference type="ARBA" id="ARBA00023170"/>
    </source>
</evidence>
<accession>A0ABM1B9E4</accession>
<evidence type="ECO:0000313" key="13">
    <source>
        <dbReference type="Proteomes" id="UP000694941"/>
    </source>
</evidence>
<comment type="similarity">
    <text evidence="2 10">Belongs to the G-protein coupled receptor 1 family.</text>
</comment>
<evidence type="ECO:0000256" key="3">
    <source>
        <dbReference type="ARBA" id="ARBA00022475"/>
    </source>
</evidence>
<dbReference type="InterPro" id="IPR001681">
    <property type="entry name" value="Neurokn_rcpt"/>
</dbReference>
<feature type="transmembrane region" description="Helical" evidence="11">
    <location>
        <begin position="210"/>
        <end position="233"/>
    </location>
</feature>
<dbReference type="CDD" id="cd15390">
    <property type="entry name" value="7tmA_TACR"/>
    <property type="match status" value="1"/>
</dbReference>
<dbReference type="RefSeq" id="XP_013777495.1">
    <property type="nucleotide sequence ID" value="XM_013922041.2"/>
</dbReference>
<sequence>MDQNMNGDYVLDENDTLLSANDTFLNDIPTENVYILPWWQQTLWSLAFGGMVLVATGGNVIVIWIVLAQRRMRTVTNYFLVNLSLADTMVSTLNVIFNFSYMLNGDWRFGSAYCKIFNFISVLSVAASVFTLMAISIDRYTAIMHPLKPRMSRKTTLNITLWIWVASSTLSLPNILYSTTMKEVYPNGGYRVICYMIWPDGPTTQSYTEYIYNVVILVLAYILPITSMAFTYFRVGQELWGSQSIGERTAGQIEAIKSKRKIVKMMMVVVFIFAVCWLPYHIYFLLAHDHREITNYKIFQHIYLGIYWLAMSNSMYNPIIYCWMNNRFREGFKNVFMLCFCRRHKHAMKLYKQRHQVAARNSFVDPYAYNGDINLSLHTVTQTLSRRENATTPFLQPTYGSEEQDFELLTRFNSRRKKKHNNSLENVQ</sequence>
<keyword evidence="13" id="KW-1185">Reference proteome</keyword>
<dbReference type="Gene3D" id="1.20.1070.10">
    <property type="entry name" value="Rhodopsin 7-helix transmembrane proteins"/>
    <property type="match status" value="1"/>
</dbReference>
<evidence type="ECO:0000259" key="12">
    <source>
        <dbReference type="PROSITE" id="PS50262"/>
    </source>
</evidence>
<dbReference type="PANTHER" id="PTHR46925:SF2">
    <property type="entry name" value="G-PROTEIN COUPLED RECEPTOR TKR-1-RELATED"/>
    <property type="match status" value="1"/>
</dbReference>
<keyword evidence="4 10" id="KW-0812">Transmembrane</keyword>
<evidence type="ECO:0000256" key="5">
    <source>
        <dbReference type="ARBA" id="ARBA00022989"/>
    </source>
</evidence>
<dbReference type="PANTHER" id="PTHR46925">
    <property type="entry name" value="G-PROTEIN COUPLED RECEPTOR TKR-1-RELATED"/>
    <property type="match status" value="1"/>
</dbReference>
<dbReference type="PRINTS" id="PR00237">
    <property type="entry name" value="GPCRRHODOPSN"/>
</dbReference>
<keyword evidence="7 11" id="KW-0472">Membrane</keyword>
<evidence type="ECO:0000313" key="14">
    <source>
        <dbReference type="RefSeq" id="XP_013777495.1"/>
    </source>
</evidence>
<dbReference type="InterPro" id="IPR017452">
    <property type="entry name" value="GPCR_Rhodpsn_7TM"/>
</dbReference>
<dbReference type="SMART" id="SM01381">
    <property type="entry name" value="7TM_GPCR_Srsx"/>
    <property type="match status" value="1"/>
</dbReference>
<evidence type="ECO:0000256" key="2">
    <source>
        <dbReference type="ARBA" id="ARBA00010663"/>
    </source>
</evidence>
<gene>
    <name evidence="14" type="primary">LOC106462147</name>
</gene>
<keyword evidence="9 10" id="KW-0807">Transducer</keyword>
<keyword evidence="3" id="KW-1003">Cell membrane</keyword>
<evidence type="ECO:0000256" key="9">
    <source>
        <dbReference type="ARBA" id="ARBA00023224"/>
    </source>
</evidence>
<evidence type="ECO:0000256" key="1">
    <source>
        <dbReference type="ARBA" id="ARBA00004651"/>
    </source>
</evidence>
<feature type="transmembrane region" description="Helical" evidence="11">
    <location>
        <begin position="306"/>
        <end position="324"/>
    </location>
</feature>
<protein>
    <submittedName>
        <fullName evidence="14">Tachykinin-like peptides receptor 99D</fullName>
    </submittedName>
</protein>
<reference evidence="14" key="1">
    <citation type="submission" date="2025-08" db="UniProtKB">
        <authorList>
            <consortium name="RefSeq"/>
        </authorList>
    </citation>
    <scope>IDENTIFICATION</scope>
    <source>
        <tissue evidence="14">Muscle</tissue>
    </source>
</reference>
<dbReference type="PROSITE" id="PS50262">
    <property type="entry name" value="G_PROTEIN_RECEP_F1_2"/>
    <property type="match status" value="1"/>
</dbReference>
<proteinExistence type="inferred from homology"/>
<keyword evidence="6 10" id="KW-0297">G-protein coupled receptor</keyword>
<feature type="transmembrane region" description="Helical" evidence="11">
    <location>
        <begin position="265"/>
        <end position="286"/>
    </location>
</feature>
<dbReference type="InterPro" id="IPR000276">
    <property type="entry name" value="GPCR_Rhodpsn"/>
</dbReference>
<evidence type="ECO:0000256" key="6">
    <source>
        <dbReference type="ARBA" id="ARBA00023040"/>
    </source>
</evidence>
<dbReference type="SUPFAM" id="SSF81321">
    <property type="entry name" value="Family A G protein-coupled receptor-like"/>
    <property type="match status" value="1"/>
</dbReference>
<organism evidence="13 14">
    <name type="scientific">Limulus polyphemus</name>
    <name type="common">Atlantic horseshoe crab</name>
    <dbReference type="NCBI Taxonomy" id="6850"/>
    <lineage>
        <taxon>Eukaryota</taxon>
        <taxon>Metazoa</taxon>
        <taxon>Ecdysozoa</taxon>
        <taxon>Arthropoda</taxon>
        <taxon>Chelicerata</taxon>
        <taxon>Merostomata</taxon>
        <taxon>Xiphosura</taxon>
        <taxon>Limulidae</taxon>
        <taxon>Limulus</taxon>
    </lineage>
</organism>
<evidence type="ECO:0000256" key="4">
    <source>
        <dbReference type="ARBA" id="ARBA00022692"/>
    </source>
</evidence>
<keyword evidence="8 10" id="KW-0675">Receptor</keyword>
<evidence type="ECO:0000256" key="11">
    <source>
        <dbReference type="SAM" id="Phobius"/>
    </source>
</evidence>
<dbReference type="PROSITE" id="PS00237">
    <property type="entry name" value="G_PROTEIN_RECEP_F1_1"/>
    <property type="match status" value="1"/>
</dbReference>